<sequence length="479" mass="53367">MKKFYSIPKKSKKLFRFLFAGSTPESRASDIFTSVSDIDSQTTHSDSKLVEYIRTKNWEKCLRRLSKRKNWSEANAEITIYVLASKSKGYPLHAAIQHRSPPEVIMALLKANRKAAATPETLYGWYPLHLACMQECDEIDIRTISALLQVFPEGASEPDHDGDLPLHFASTSGAGTDILEALLAANLEAAMEADLFGDLPLHLACRRGKSVEIVKTLLEAGTEGAQWMNLDGCMPLHVLCSTRCFSGDDRDDKGSTNKNLEEDLAPQTTNDRPKYCDNDNVAYSIAQILIASHPDAVRHQAVPIVTGPNVAFSTGPLPLHLAIKNGASLGILDALLMEYPCAIHIQDECMKTPADTMKDVESVTHPSRGIAIHALLEKWGKWLQERKLKDCEVCDHQKEKYDTTTSTEYPGENPQIVPYWVEKEIKTSSDRSVGGNEELDEFNVPIMAARQKSMITAAYYSGGQSWHRVMPQRRHTIIL</sequence>
<dbReference type="InterPro" id="IPR052420">
    <property type="entry name" value="Espin/Espin-like"/>
</dbReference>
<dbReference type="SUPFAM" id="SSF48403">
    <property type="entry name" value="Ankyrin repeat"/>
    <property type="match status" value="1"/>
</dbReference>
<organism evidence="5">
    <name type="scientific">Corethron hystrix</name>
    <dbReference type="NCBI Taxonomy" id="216773"/>
    <lineage>
        <taxon>Eukaryota</taxon>
        <taxon>Sar</taxon>
        <taxon>Stramenopiles</taxon>
        <taxon>Ochrophyta</taxon>
        <taxon>Bacillariophyta</taxon>
        <taxon>Coscinodiscophyceae</taxon>
        <taxon>Corethrophycidae</taxon>
        <taxon>Corethrales</taxon>
        <taxon>Corethraceae</taxon>
        <taxon>Corethron</taxon>
    </lineage>
</organism>
<dbReference type="SMART" id="SM00248">
    <property type="entry name" value="ANK"/>
    <property type="match status" value="5"/>
</dbReference>
<name>A0A7S1BGF3_9STRA</name>
<dbReference type="InterPro" id="IPR002110">
    <property type="entry name" value="Ankyrin_rpt"/>
</dbReference>
<dbReference type="GO" id="GO:0051015">
    <property type="term" value="F:actin filament binding"/>
    <property type="evidence" value="ECO:0007669"/>
    <property type="project" value="TreeGrafter"/>
</dbReference>
<dbReference type="InterPro" id="IPR036770">
    <property type="entry name" value="Ankyrin_rpt-contain_sf"/>
</dbReference>
<dbReference type="PANTHER" id="PTHR24153">
    <property type="entry name" value="ESPIN"/>
    <property type="match status" value="1"/>
</dbReference>
<feature type="compositionally biased region" description="Basic and acidic residues" evidence="4">
    <location>
        <begin position="249"/>
        <end position="261"/>
    </location>
</feature>
<evidence type="ECO:0000313" key="5">
    <source>
        <dbReference type="EMBL" id="CAD8886263.1"/>
    </source>
</evidence>
<dbReference type="Pfam" id="PF00023">
    <property type="entry name" value="Ank"/>
    <property type="match status" value="1"/>
</dbReference>
<evidence type="ECO:0000256" key="2">
    <source>
        <dbReference type="ARBA" id="ARBA00023043"/>
    </source>
</evidence>
<evidence type="ECO:0000256" key="1">
    <source>
        <dbReference type="ARBA" id="ARBA00022737"/>
    </source>
</evidence>
<gene>
    <name evidence="5" type="ORF">CHYS00102_LOCUS13461</name>
</gene>
<dbReference type="EMBL" id="HBFR01018519">
    <property type="protein sequence ID" value="CAD8886263.1"/>
    <property type="molecule type" value="Transcribed_RNA"/>
</dbReference>
<accession>A0A7S1BGF3</accession>
<dbReference type="PROSITE" id="PS50297">
    <property type="entry name" value="ANK_REP_REGION"/>
    <property type="match status" value="1"/>
</dbReference>
<feature type="region of interest" description="Disordered" evidence="4">
    <location>
        <begin position="249"/>
        <end position="275"/>
    </location>
</feature>
<reference evidence="5" key="1">
    <citation type="submission" date="2021-01" db="EMBL/GenBank/DDBJ databases">
        <authorList>
            <person name="Corre E."/>
            <person name="Pelletier E."/>
            <person name="Niang G."/>
            <person name="Scheremetjew M."/>
            <person name="Finn R."/>
            <person name="Kale V."/>
            <person name="Holt S."/>
            <person name="Cochrane G."/>
            <person name="Meng A."/>
            <person name="Brown T."/>
            <person name="Cohen L."/>
        </authorList>
    </citation>
    <scope>NUCLEOTIDE SEQUENCE</scope>
    <source>
        <strain evidence="5">308</strain>
    </source>
</reference>
<evidence type="ECO:0000256" key="4">
    <source>
        <dbReference type="SAM" id="MobiDB-lite"/>
    </source>
</evidence>
<keyword evidence="2 3" id="KW-0040">ANK repeat</keyword>
<protein>
    <submittedName>
        <fullName evidence="5">Uncharacterized protein</fullName>
    </submittedName>
</protein>
<dbReference type="GO" id="GO:0051017">
    <property type="term" value="P:actin filament bundle assembly"/>
    <property type="evidence" value="ECO:0007669"/>
    <property type="project" value="TreeGrafter"/>
</dbReference>
<dbReference type="Gene3D" id="1.25.40.20">
    <property type="entry name" value="Ankyrin repeat-containing domain"/>
    <property type="match status" value="2"/>
</dbReference>
<proteinExistence type="predicted"/>
<dbReference type="GO" id="GO:0005737">
    <property type="term" value="C:cytoplasm"/>
    <property type="evidence" value="ECO:0007669"/>
    <property type="project" value="TreeGrafter"/>
</dbReference>
<evidence type="ECO:0000256" key="3">
    <source>
        <dbReference type="PROSITE-ProRule" id="PRU00023"/>
    </source>
</evidence>
<dbReference type="PROSITE" id="PS50088">
    <property type="entry name" value="ANK_REPEAT"/>
    <property type="match status" value="1"/>
</dbReference>
<dbReference type="AlphaFoldDB" id="A0A7S1BGF3"/>
<dbReference type="PANTHER" id="PTHR24153:SF8">
    <property type="entry name" value="FORKED, ISOFORM F"/>
    <property type="match status" value="1"/>
</dbReference>
<feature type="repeat" description="ANK" evidence="3">
    <location>
        <begin position="196"/>
        <end position="223"/>
    </location>
</feature>
<dbReference type="Pfam" id="PF12796">
    <property type="entry name" value="Ank_2"/>
    <property type="match status" value="1"/>
</dbReference>
<keyword evidence="1" id="KW-0677">Repeat</keyword>